<dbReference type="RefSeq" id="WP_307904622.1">
    <property type="nucleotide sequence ID" value="NZ_AP027059.1"/>
</dbReference>
<organism evidence="1 2">
    <name type="scientific">Haliovirga abyssi</name>
    <dbReference type="NCBI Taxonomy" id="2996794"/>
    <lineage>
        <taxon>Bacteria</taxon>
        <taxon>Fusobacteriati</taxon>
        <taxon>Fusobacteriota</taxon>
        <taxon>Fusobacteriia</taxon>
        <taxon>Fusobacteriales</taxon>
        <taxon>Haliovirgaceae</taxon>
        <taxon>Haliovirga</taxon>
    </lineage>
</organism>
<dbReference type="Proteomes" id="UP001321582">
    <property type="component" value="Chromosome"/>
</dbReference>
<evidence type="ECO:0000313" key="1">
    <source>
        <dbReference type="EMBL" id="BDU49676.1"/>
    </source>
</evidence>
<sequence>MYKKLKKEKYKNWDMRFDAKFENILEIIGIIKNIIDKKEIKFDEILKDTDRSFVGVVKVKDKNIIFKQPKEKNRRKWIRFLTLFRKGEALKNFYIMNKAEKIGIKSNKPYLSVEKKEYGMVVDSWVIYEYIDGRECANREEYEKLFKILDDIHNKGYLHGDSQVQNFVFSGDEVYTIDCGLKKNIYGKFGKMYEYIYLRESRREIEKYYKFDIQNFYYKAAEFYKKWLYFLGRNRKKVKKLIQGVHNGKD</sequence>
<protein>
    <submittedName>
        <fullName evidence="1">LPS biosynthesis protein</fullName>
    </submittedName>
</protein>
<dbReference type="InterPro" id="IPR011009">
    <property type="entry name" value="Kinase-like_dom_sf"/>
</dbReference>
<dbReference type="Gene3D" id="1.10.510.10">
    <property type="entry name" value="Transferase(Phosphotransferase) domain 1"/>
    <property type="match status" value="1"/>
</dbReference>
<dbReference type="KEGG" id="haby:HLVA_02450"/>
<dbReference type="AlphaFoldDB" id="A0AAU9D133"/>
<reference evidence="1 2" key="1">
    <citation type="submission" date="2022-11" db="EMBL/GenBank/DDBJ databases">
        <title>Haliovirga abyssi gen. nov., sp. nov., a mesophilic fermentative bacterium isolated from the Iheya North hydrothermal field and the proposal of Haliovirgaceae fam. nov.</title>
        <authorList>
            <person name="Miyazaki U."/>
            <person name="Tame A."/>
            <person name="Miyazaki J."/>
            <person name="Takai K."/>
            <person name="Sawayama S."/>
            <person name="Kitajima M."/>
            <person name="Okamoto A."/>
            <person name="Nakagawa S."/>
        </authorList>
    </citation>
    <scope>NUCLEOTIDE SEQUENCE [LARGE SCALE GENOMIC DNA]</scope>
    <source>
        <strain evidence="1 2">IC12</strain>
    </source>
</reference>
<keyword evidence="2" id="KW-1185">Reference proteome</keyword>
<dbReference type="EMBL" id="AP027059">
    <property type="protein sequence ID" value="BDU49676.1"/>
    <property type="molecule type" value="Genomic_DNA"/>
</dbReference>
<dbReference type="SUPFAM" id="SSF56112">
    <property type="entry name" value="Protein kinase-like (PK-like)"/>
    <property type="match status" value="1"/>
</dbReference>
<name>A0AAU9D133_9FUSO</name>
<accession>A0AAU9D133</accession>
<proteinExistence type="predicted"/>
<evidence type="ECO:0000313" key="2">
    <source>
        <dbReference type="Proteomes" id="UP001321582"/>
    </source>
</evidence>
<gene>
    <name evidence="1" type="ORF">HLVA_02450</name>
</gene>